<dbReference type="Pfam" id="PF03992">
    <property type="entry name" value="ABM"/>
    <property type="match status" value="1"/>
</dbReference>
<proteinExistence type="predicted"/>
<dbReference type="PROSITE" id="PS51725">
    <property type="entry name" value="ABM"/>
    <property type="match status" value="1"/>
</dbReference>
<protein>
    <submittedName>
        <fullName evidence="2">Antibiotic biosynthesis monooxygenase</fullName>
    </submittedName>
</protein>
<organism evidence="2 3">
    <name type="scientific">Paraburkholderia silviterrae</name>
    <dbReference type="NCBI Taxonomy" id="2528715"/>
    <lineage>
        <taxon>Bacteria</taxon>
        <taxon>Pseudomonadati</taxon>
        <taxon>Pseudomonadota</taxon>
        <taxon>Betaproteobacteria</taxon>
        <taxon>Burkholderiales</taxon>
        <taxon>Burkholderiaceae</taxon>
        <taxon>Paraburkholderia</taxon>
    </lineage>
</organism>
<evidence type="ECO:0000259" key="1">
    <source>
        <dbReference type="PROSITE" id="PS51725"/>
    </source>
</evidence>
<dbReference type="OrthoDB" id="9812192at2"/>
<dbReference type="InterPro" id="IPR011008">
    <property type="entry name" value="Dimeric_a/b-barrel"/>
</dbReference>
<name>A0A4R5M965_9BURK</name>
<dbReference type="PANTHER" id="PTHR33336:SF3">
    <property type="entry name" value="ABM DOMAIN-CONTAINING PROTEIN"/>
    <property type="match status" value="1"/>
</dbReference>
<feature type="domain" description="ABM" evidence="1">
    <location>
        <begin position="4"/>
        <end position="93"/>
    </location>
</feature>
<dbReference type="RefSeq" id="WP_133195507.1">
    <property type="nucleotide sequence ID" value="NZ_JBHUCW010000009.1"/>
</dbReference>
<accession>A0A4R5M965</accession>
<dbReference type="InterPro" id="IPR007138">
    <property type="entry name" value="ABM_dom"/>
</dbReference>
<keyword evidence="2" id="KW-0560">Oxidoreductase</keyword>
<reference evidence="2 3" key="1">
    <citation type="submission" date="2019-03" db="EMBL/GenBank/DDBJ databases">
        <title>Paraburkholderia sp. 4M-K11, isolated from subtropical forest soil.</title>
        <authorList>
            <person name="Gao Z.-H."/>
            <person name="Qiu L.-H."/>
        </authorList>
    </citation>
    <scope>NUCLEOTIDE SEQUENCE [LARGE SCALE GENOMIC DNA]</scope>
    <source>
        <strain evidence="2 3">4M-K11</strain>
    </source>
</reference>
<dbReference type="EMBL" id="SMRP01000006">
    <property type="protein sequence ID" value="TDG23137.1"/>
    <property type="molecule type" value="Genomic_DNA"/>
</dbReference>
<dbReference type="AlphaFoldDB" id="A0A4R5M965"/>
<dbReference type="Proteomes" id="UP000295722">
    <property type="component" value="Unassembled WGS sequence"/>
</dbReference>
<evidence type="ECO:0000313" key="2">
    <source>
        <dbReference type="EMBL" id="TDG23137.1"/>
    </source>
</evidence>
<dbReference type="GO" id="GO:0004497">
    <property type="term" value="F:monooxygenase activity"/>
    <property type="evidence" value="ECO:0007669"/>
    <property type="project" value="UniProtKB-KW"/>
</dbReference>
<dbReference type="PANTHER" id="PTHR33336">
    <property type="entry name" value="QUINOL MONOOXYGENASE YGIN-RELATED"/>
    <property type="match status" value="1"/>
</dbReference>
<gene>
    <name evidence="2" type="ORF">EYW47_14435</name>
</gene>
<sequence>MKELHIIAVVYAKAGREEELCAHLSAVVAPSQNEEGNLRYELLRDQDNPLRFVFVEQWSDAALQQKHHVEGKHIQEFQAHAADAVEKVEVYRLDRIA</sequence>
<dbReference type="InterPro" id="IPR050744">
    <property type="entry name" value="AI-2_Isomerase_LsrG"/>
</dbReference>
<evidence type="ECO:0000313" key="3">
    <source>
        <dbReference type="Proteomes" id="UP000295722"/>
    </source>
</evidence>
<dbReference type="Gene3D" id="3.30.70.100">
    <property type="match status" value="1"/>
</dbReference>
<keyword evidence="2" id="KW-0503">Monooxygenase</keyword>
<keyword evidence="3" id="KW-1185">Reference proteome</keyword>
<dbReference type="SUPFAM" id="SSF54909">
    <property type="entry name" value="Dimeric alpha+beta barrel"/>
    <property type="match status" value="1"/>
</dbReference>
<comment type="caution">
    <text evidence="2">The sequence shown here is derived from an EMBL/GenBank/DDBJ whole genome shotgun (WGS) entry which is preliminary data.</text>
</comment>